<organism evidence="5 6">
    <name type="scientific">Metapseudomonas otitidis</name>
    <dbReference type="NCBI Taxonomy" id="319939"/>
    <lineage>
        <taxon>Bacteria</taxon>
        <taxon>Pseudomonadati</taxon>
        <taxon>Pseudomonadota</taxon>
        <taxon>Gammaproteobacteria</taxon>
        <taxon>Pseudomonadales</taxon>
        <taxon>Pseudomonadaceae</taxon>
        <taxon>Metapseudomonas</taxon>
    </lineage>
</organism>
<dbReference type="PANTHER" id="PTHR32305:SF15">
    <property type="entry name" value="PROTEIN RHSA-RELATED"/>
    <property type="match status" value="1"/>
</dbReference>
<evidence type="ECO:0000256" key="3">
    <source>
        <dbReference type="SAM" id="SignalP"/>
    </source>
</evidence>
<dbReference type="InterPro" id="IPR031325">
    <property type="entry name" value="RHS_repeat"/>
</dbReference>
<name>A0ABU3XJL7_9GAMM</name>
<protein>
    <submittedName>
        <fullName evidence="5">RHS repeat protein</fullName>
    </submittedName>
</protein>
<dbReference type="InterPro" id="IPR050708">
    <property type="entry name" value="T6SS_VgrG/RHS"/>
</dbReference>
<dbReference type="InterPro" id="IPR006530">
    <property type="entry name" value="YD"/>
</dbReference>
<dbReference type="Gene3D" id="2.180.10.10">
    <property type="entry name" value="RHS repeat-associated core"/>
    <property type="match status" value="2"/>
</dbReference>
<dbReference type="Pfam" id="PF25023">
    <property type="entry name" value="TEN_YD-shell"/>
    <property type="match status" value="1"/>
</dbReference>
<feature type="domain" description="Teneurin-like YD-shell" evidence="4">
    <location>
        <begin position="24"/>
        <end position="161"/>
    </location>
</feature>
<proteinExistence type="predicted"/>
<reference evidence="5 6" key="1">
    <citation type="submission" date="2023-10" db="EMBL/GenBank/DDBJ databases">
        <title>Pseudomonas otitidis isolated from a paediatric patient with cystic fibrosis in Chile.</title>
        <authorList>
            <person name="Amsteins-Romero L."/>
            <person name="Opazo-Capurro A."/>
            <person name="Matus-Kohler M."/>
            <person name="Gonzalez-Rocha G."/>
        </authorList>
    </citation>
    <scope>NUCLEOTIDE SEQUENCE [LARGE SCALE GENOMIC DNA]</scope>
    <source>
        <strain evidence="5 6">P-714</strain>
    </source>
</reference>
<dbReference type="EMBL" id="JAWJUL010000004">
    <property type="protein sequence ID" value="MDV3438127.1"/>
    <property type="molecule type" value="Genomic_DNA"/>
</dbReference>
<dbReference type="NCBIfam" id="TIGR01643">
    <property type="entry name" value="YD_repeat_2x"/>
    <property type="match status" value="5"/>
</dbReference>
<evidence type="ECO:0000256" key="2">
    <source>
        <dbReference type="SAM" id="MobiDB-lite"/>
    </source>
</evidence>
<gene>
    <name evidence="5" type="ORF">R0G64_01630</name>
</gene>
<evidence type="ECO:0000313" key="5">
    <source>
        <dbReference type="EMBL" id="MDV3438127.1"/>
    </source>
</evidence>
<accession>A0ABU3XJL7</accession>
<feature type="non-terminal residue" evidence="5">
    <location>
        <position position="260"/>
    </location>
</feature>
<feature type="signal peptide" evidence="3">
    <location>
        <begin position="1"/>
        <end position="25"/>
    </location>
</feature>
<dbReference type="InterPro" id="IPR056823">
    <property type="entry name" value="TEN-like_YD-shell"/>
</dbReference>
<dbReference type="Pfam" id="PF05593">
    <property type="entry name" value="RHS_repeat"/>
    <property type="match status" value="2"/>
</dbReference>
<keyword evidence="3" id="KW-0732">Signal</keyword>
<sequence length="260" mass="28369">MIPLHRLSVLALALVGTLAATGLQAASRNWSYTYTAAGQIETADGPRTDVQDITRYAYDAQGHLTSVTNALGHVTQLSSFDSYGNPQTVIDPNGVTTTLGYTPQGWLASVSVGGSSTTFEHDAIGQITKVTRADGSWLAYTWDDARRLTKITNNLGEQVEFDLDAMGNRTAQRIKDATNSLTQQQQWVYDELGRLLRSVGANGQTHSQQYDLNDNPTTDTNPRQFSRTRAYDALDRLVSSTDALNGVTTQAYDAQDNLTQ</sequence>
<feature type="chain" id="PRO_5046904939" evidence="3">
    <location>
        <begin position="26"/>
        <end position="260"/>
    </location>
</feature>
<dbReference type="PANTHER" id="PTHR32305">
    <property type="match status" value="1"/>
</dbReference>
<comment type="caution">
    <text evidence="5">The sequence shown here is derived from an EMBL/GenBank/DDBJ whole genome shotgun (WGS) entry which is preliminary data.</text>
</comment>
<evidence type="ECO:0000313" key="6">
    <source>
        <dbReference type="Proteomes" id="UP001273935"/>
    </source>
</evidence>
<evidence type="ECO:0000256" key="1">
    <source>
        <dbReference type="ARBA" id="ARBA00022737"/>
    </source>
</evidence>
<keyword evidence="1" id="KW-0677">Repeat</keyword>
<keyword evidence="6" id="KW-1185">Reference proteome</keyword>
<evidence type="ECO:0000259" key="4">
    <source>
        <dbReference type="Pfam" id="PF25023"/>
    </source>
</evidence>
<feature type="region of interest" description="Disordered" evidence="2">
    <location>
        <begin position="204"/>
        <end position="224"/>
    </location>
</feature>
<dbReference type="Proteomes" id="UP001273935">
    <property type="component" value="Unassembled WGS sequence"/>
</dbReference>